<evidence type="ECO:0000259" key="1">
    <source>
        <dbReference type="Pfam" id="PF13524"/>
    </source>
</evidence>
<organism evidence="2 3">
    <name type="scientific">Sphingomonas abaci</name>
    <dbReference type="NCBI Taxonomy" id="237611"/>
    <lineage>
        <taxon>Bacteria</taxon>
        <taxon>Pseudomonadati</taxon>
        <taxon>Pseudomonadota</taxon>
        <taxon>Alphaproteobacteria</taxon>
        <taxon>Sphingomonadales</taxon>
        <taxon>Sphingomonadaceae</taxon>
        <taxon>Sphingomonas</taxon>
    </lineage>
</organism>
<feature type="domain" description="Spore protein YkvP/CgeB glycosyl transferase-like" evidence="1">
    <location>
        <begin position="205"/>
        <end position="355"/>
    </location>
</feature>
<dbReference type="SUPFAM" id="SSF53756">
    <property type="entry name" value="UDP-Glycosyltransferase/glycogen phosphorylase"/>
    <property type="match status" value="1"/>
</dbReference>
<keyword evidence="3" id="KW-1185">Reference proteome</keyword>
<gene>
    <name evidence="2" type="ORF">GGQ96_001213</name>
</gene>
<dbReference type="Pfam" id="PF13524">
    <property type="entry name" value="Glyco_trans_1_2"/>
    <property type="match status" value="1"/>
</dbReference>
<evidence type="ECO:0000313" key="2">
    <source>
        <dbReference type="EMBL" id="MBB4617093.1"/>
    </source>
</evidence>
<protein>
    <submittedName>
        <fullName evidence="2">Spore maturation protein CgeB</fullName>
    </submittedName>
</protein>
<name>A0A7W7AHG3_9SPHN</name>
<dbReference type="Proteomes" id="UP000574769">
    <property type="component" value="Unassembled WGS sequence"/>
</dbReference>
<accession>A0A7W7AHG3</accession>
<comment type="caution">
    <text evidence="2">The sequence shown here is derived from an EMBL/GenBank/DDBJ whole genome shotgun (WGS) entry which is preliminary data.</text>
</comment>
<evidence type="ECO:0000313" key="3">
    <source>
        <dbReference type="Proteomes" id="UP000574769"/>
    </source>
</evidence>
<reference evidence="2 3" key="1">
    <citation type="submission" date="2020-08" db="EMBL/GenBank/DDBJ databases">
        <title>Genomic Encyclopedia of Type Strains, Phase IV (KMG-IV): sequencing the most valuable type-strain genomes for metagenomic binning, comparative biology and taxonomic classification.</title>
        <authorList>
            <person name="Goeker M."/>
        </authorList>
    </citation>
    <scope>NUCLEOTIDE SEQUENCE [LARGE SCALE GENOMIC DNA]</scope>
    <source>
        <strain evidence="2 3">DSM 15867</strain>
    </source>
</reference>
<proteinExistence type="predicted"/>
<dbReference type="InterPro" id="IPR055259">
    <property type="entry name" value="YkvP/CgeB_Glyco_trans-like"/>
</dbReference>
<dbReference type="EMBL" id="JACHNY010000002">
    <property type="protein sequence ID" value="MBB4617093.1"/>
    <property type="molecule type" value="Genomic_DNA"/>
</dbReference>
<dbReference type="RefSeq" id="WP_184112612.1">
    <property type="nucleotide sequence ID" value="NZ_JACHNY010000002.1"/>
</dbReference>
<sequence length="370" mass="40666">MKIVYFTHSLESCWNHGNAHFVRGVLSELVARGHDVTAIAPPAPWSLTNLLADHGETALAPYRSAYPELADRSVPLAEAVAAQAEDADLVIVHEWNDHDLVATLGTLRKRGARFTLLFHDTHHRAVSAPDEMRAYDLSGYDGVLAFGETLARVYRGWGWGERVWTWHEAADPRRFHPPAEDGVRAGLVWIGNWGDGERTREIADYLLEPARAAGLPLDIYGVRYPDEARAMLAAAGATYHGWAPNAAAPAIFARALATVHVPRRYYTSLLPGIPTIRVFEALACGIPLASAPWEDAEHLFRPGTDFLFAADGDAMTRTLRALREDADLRRSLAAAGLETILARHTCAHRVDELMAILATLDALPNRRNAA</sequence>
<dbReference type="AlphaFoldDB" id="A0A7W7AHG3"/>
<dbReference type="CDD" id="cd03801">
    <property type="entry name" value="GT4_PimA-like"/>
    <property type="match status" value="1"/>
</dbReference>
<dbReference type="Gene3D" id="3.40.50.2000">
    <property type="entry name" value="Glycogen Phosphorylase B"/>
    <property type="match status" value="2"/>
</dbReference>